<gene>
    <name evidence="8" type="ORF">CAY35_09140</name>
</gene>
<evidence type="ECO:0000256" key="1">
    <source>
        <dbReference type="ARBA" id="ARBA00022741"/>
    </source>
</evidence>
<keyword evidence="3 5" id="KW-0347">Helicase</keyword>
<dbReference type="Gene3D" id="3.40.50.300">
    <property type="entry name" value="P-loop containing nucleotide triphosphate hydrolases"/>
    <property type="match status" value="3"/>
</dbReference>
<evidence type="ECO:0000256" key="6">
    <source>
        <dbReference type="SAM" id="MobiDB-lite"/>
    </source>
</evidence>
<reference evidence="8 9" key="1">
    <citation type="submission" date="2018-05" db="EMBL/GenBank/DDBJ databases">
        <title>Draft Genome Sequence of Arthrobacter cumminsii IME1328, Isolated from a Patient Who Suffered from Foot Ulcers in China.</title>
        <authorList>
            <person name="Li M."/>
            <person name="Jiang Z."/>
            <person name="Sun Q."/>
            <person name="Tong Y."/>
        </authorList>
    </citation>
    <scope>NUCLEOTIDE SEQUENCE [LARGE SCALE GENOMIC DNA]</scope>
    <source>
        <strain evidence="8 9">IME1328</strain>
    </source>
</reference>
<accession>A0ABX5L4V7</accession>
<evidence type="ECO:0000256" key="4">
    <source>
        <dbReference type="ARBA" id="ARBA00022840"/>
    </source>
</evidence>
<dbReference type="Pfam" id="PF13245">
    <property type="entry name" value="AAA_19"/>
    <property type="match status" value="1"/>
</dbReference>
<feature type="region of interest" description="Disordered" evidence="6">
    <location>
        <begin position="499"/>
        <end position="519"/>
    </location>
</feature>
<keyword evidence="1 5" id="KW-0547">Nucleotide-binding</keyword>
<evidence type="ECO:0000313" key="8">
    <source>
        <dbReference type="EMBL" id="PWI27134.1"/>
    </source>
</evidence>
<comment type="caution">
    <text evidence="8">The sequence shown here is derived from an EMBL/GenBank/DDBJ whole genome shotgun (WGS) entry which is preliminary data.</text>
</comment>
<dbReference type="InterPro" id="IPR014016">
    <property type="entry name" value="UvrD-like_ATP-bd"/>
</dbReference>
<dbReference type="SUPFAM" id="SSF52540">
    <property type="entry name" value="P-loop containing nucleoside triphosphate hydrolases"/>
    <property type="match status" value="1"/>
</dbReference>
<evidence type="ECO:0000313" key="9">
    <source>
        <dbReference type="Proteomes" id="UP000245514"/>
    </source>
</evidence>
<evidence type="ECO:0000256" key="3">
    <source>
        <dbReference type="ARBA" id="ARBA00022806"/>
    </source>
</evidence>
<dbReference type="EMBL" id="QFWG01000015">
    <property type="protein sequence ID" value="PWI27134.1"/>
    <property type="molecule type" value="Genomic_DNA"/>
</dbReference>
<organism evidence="8 9">
    <name type="scientific">Pseudoglutamicibacter cumminsii</name>
    <dbReference type="NCBI Taxonomy" id="156979"/>
    <lineage>
        <taxon>Bacteria</taxon>
        <taxon>Bacillati</taxon>
        <taxon>Actinomycetota</taxon>
        <taxon>Actinomycetes</taxon>
        <taxon>Micrococcales</taxon>
        <taxon>Micrococcaceae</taxon>
        <taxon>Pseudoglutamicibacter</taxon>
    </lineage>
</organism>
<proteinExistence type="predicted"/>
<evidence type="ECO:0000256" key="2">
    <source>
        <dbReference type="ARBA" id="ARBA00022801"/>
    </source>
</evidence>
<dbReference type="InterPro" id="IPR000212">
    <property type="entry name" value="DNA_helicase_UvrD/REP"/>
</dbReference>
<dbReference type="Proteomes" id="UP000245514">
    <property type="component" value="Unassembled WGS sequence"/>
</dbReference>
<keyword evidence="2 5" id="KW-0378">Hydrolase</keyword>
<dbReference type="InterPro" id="IPR027417">
    <property type="entry name" value="P-loop_NTPase"/>
</dbReference>
<dbReference type="Pfam" id="PF13538">
    <property type="entry name" value="UvrD_C_2"/>
    <property type="match status" value="1"/>
</dbReference>
<feature type="binding site" evidence="5">
    <location>
        <begin position="248"/>
        <end position="255"/>
    </location>
    <ligand>
        <name>ATP</name>
        <dbReference type="ChEBI" id="CHEBI:30616"/>
    </ligand>
</feature>
<dbReference type="PANTHER" id="PTHR11070:SF45">
    <property type="entry name" value="DNA 3'-5' HELICASE"/>
    <property type="match status" value="1"/>
</dbReference>
<dbReference type="PANTHER" id="PTHR11070">
    <property type="entry name" value="UVRD / RECB / PCRA DNA HELICASE FAMILY MEMBER"/>
    <property type="match status" value="1"/>
</dbReference>
<protein>
    <submittedName>
        <fullName evidence="8">AAA family ATPase</fullName>
    </submittedName>
</protein>
<dbReference type="PROSITE" id="PS51198">
    <property type="entry name" value="UVRD_HELICASE_ATP_BIND"/>
    <property type="match status" value="1"/>
</dbReference>
<keyword evidence="9" id="KW-1185">Reference proteome</keyword>
<evidence type="ECO:0000256" key="5">
    <source>
        <dbReference type="PROSITE-ProRule" id="PRU00560"/>
    </source>
</evidence>
<feature type="domain" description="UvrD-like helicase ATP-binding" evidence="7">
    <location>
        <begin position="227"/>
        <end position="640"/>
    </location>
</feature>
<feature type="compositionally biased region" description="Basic and acidic residues" evidence="6">
    <location>
        <begin position="506"/>
        <end position="519"/>
    </location>
</feature>
<evidence type="ECO:0000259" key="7">
    <source>
        <dbReference type="PROSITE" id="PS51198"/>
    </source>
</evidence>
<sequence length="802" mass="87493">MDGRVFISSSWSPKVEPLGRALGGTLGTRWRVQGGRVQEPRSDEAEQQYVSRLYDRVDQLRAEKVEQLRQVQSTGAIGSVQNASERDSFAALYEDRISQLDAVEHRLVFGRIDRSQDIEWRGGEPVIDQDKARYIGRIGLTDEDQQRLLIDWRAPEASTFYQATPFEPLGVARRRHLSLKGRTVAAFEDDVLDPDLATAAGASHSDGALIAALNAPRTGKMGDIVATIQAEQDTIIRAPMRGVTVVQGGPGTGKTAVALHRAAYLLYERRERLGRAGVLIVGPSRTFMSYIERVLPSLGETGVVMSTVSTLFPGVEGVPETDRRAAYLKGSLQMADVIKRAVAQRQRTIPGKRKLTIEGLTLTLKPKVIKRALAAARASRQPHNQAREIFVDHAVEQILELYQEAVKNDGVQGSEQEPAALERDVRASRDVRVALNLCWMPLTPQQLVGELFSKPEILDAVLPRLSDASREALLREPGAPFTDADVPLLDEAAELLGPLPAASSEQRAEKAQRERDAENAKKALENVNAELEELGVDGVVDENMLLEFNAHRATGLSAVERAQRDREWTYGHVIVDEAQELTAMQWRVLMRRGPLKSFTIVGDIAQATTVGSASSWAEALEPHLGERYRLEELTVNYRTPRQVVELAEKLARSEGLPISAAEAVRDAETDPAILELTDSTEVLTYAADAVARFLEQTSQGLIAVICPQAQQGEVSDALSQRFGNQVGTGAGDAAAGQRIVVLSTDQAKGLEFDAVVVVEPNAIVAEDHTAAGLYVAITRTTQDLVVLATEGGLPAALQTEQQ</sequence>
<keyword evidence="4 5" id="KW-0067">ATP-binding</keyword>
<dbReference type="InterPro" id="IPR027785">
    <property type="entry name" value="UvrD-like_helicase_C"/>
</dbReference>
<name>A0ABX5L4V7_9MICC</name>